<dbReference type="PANTHER" id="PTHR11709:SF394">
    <property type="entry name" value="FI03373P-RELATED"/>
    <property type="match status" value="1"/>
</dbReference>
<keyword evidence="9" id="KW-1185">Reference proteome</keyword>
<dbReference type="CDD" id="cd13858">
    <property type="entry name" value="CuRO_1_tcLCC2_insect_like"/>
    <property type="match status" value="1"/>
</dbReference>
<protein>
    <submittedName>
        <fullName evidence="10">Laccase</fullName>
    </submittedName>
</protein>
<feature type="transmembrane region" description="Helical" evidence="5">
    <location>
        <begin position="20"/>
        <end position="43"/>
    </location>
</feature>
<dbReference type="InterPro" id="IPR045087">
    <property type="entry name" value="Cu-oxidase_fam"/>
</dbReference>
<dbReference type="InterPro" id="IPR008972">
    <property type="entry name" value="Cupredoxin"/>
</dbReference>
<dbReference type="CDD" id="cd13905">
    <property type="entry name" value="CuRO_3_tcLLC2_insect_like"/>
    <property type="match status" value="1"/>
</dbReference>
<evidence type="ECO:0000313" key="10">
    <source>
        <dbReference type="RefSeq" id="XP_030382334.1"/>
    </source>
</evidence>
<dbReference type="GO" id="GO:0006826">
    <property type="term" value="P:iron ion transport"/>
    <property type="evidence" value="ECO:0007669"/>
    <property type="project" value="TreeGrafter"/>
</dbReference>
<keyword evidence="5" id="KW-0812">Transmembrane</keyword>
<dbReference type="PROSITE" id="PS00080">
    <property type="entry name" value="MULTICOPPER_OXIDASE2"/>
    <property type="match status" value="1"/>
</dbReference>
<dbReference type="GO" id="GO:0005886">
    <property type="term" value="C:plasma membrane"/>
    <property type="evidence" value="ECO:0007669"/>
    <property type="project" value="TreeGrafter"/>
</dbReference>
<dbReference type="RefSeq" id="XP_030382334.1">
    <property type="nucleotide sequence ID" value="XM_030526474.1"/>
</dbReference>
<dbReference type="PANTHER" id="PTHR11709">
    <property type="entry name" value="MULTI-COPPER OXIDASE"/>
    <property type="match status" value="1"/>
</dbReference>
<feature type="domain" description="Plastocyanin-like" evidence="7">
    <location>
        <begin position="516"/>
        <end position="642"/>
    </location>
</feature>
<dbReference type="GO" id="GO:0005507">
    <property type="term" value="F:copper ion binding"/>
    <property type="evidence" value="ECO:0007669"/>
    <property type="project" value="InterPro"/>
</dbReference>
<keyword evidence="2" id="KW-0479">Metal-binding</keyword>
<dbReference type="InterPro" id="IPR011706">
    <property type="entry name" value="Cu-oxidase_C"/>
</dbReference>
<dbReference type="OrthoDB" id="2121828at2759"/>
<dbReference type="InterPro" id="IPR001117">
    <property type="entry name" value="Cu-oxidase_2nd"/>
</dbReference>
<dbReference type="InterPro" id="IPR011707">
    <property type="entry name" value="Cu-oxidase-like_N"/>
</dbReference>
<evidence type="ECO:0000259" key="8">
    <source>
        <dbReference type="Pfam" id="PF07732"/>
    </source>
</evidence>
<dbReference type="Proteomes" id="UP000504634">
    <property type="component" value="Unplaced"/>
</dbReference>
<dbReference type="FunFam" id="2.60.40.420:FF:000045">
    <property type="entry name" value="Laccase 2"/>
    <property type="match status" value="1"/>
</dbReference>
<feature type="domain" description="Plastocyanin-like" evidence="6">
    <location>
        <begin position="287"/>
        <end position="410"/>
    </location>
</feature>
<keyword evidence="5" id="KW-0472">Membrane</keyword>
<dbReference type="GO" id="GO:0016491">
    <property type="term" value="F:oxidoreductase activity"/>
    <property type="evidence" value="ECO:0007669"/>
    <property type="project" value="UniProtKB-KW"/>
</dbReference>
<evidence type="ECO:0000256" key="3">
    <source>
        <dbReference type="ARBA" id="ARBA00023002"/>
    </source>
</evidence>
<sequence>MHPGKTHQKNIRTTSKYYSFLCTMKVNLVQTIVLMCIIIIAQIHGIQDADGKRIISKYESVQKLYPQPARTETPEWRVADKNMPHPCKRNCVENQPMTCYYYMVVHYDDTMSDTCKRYLQSKYRFNIDGKEFIDSFKIAEQEPANDDCKYADGLESQVMVVNGQLPGQSIEVCFGDTIVADVINSMHETTTIHWHGIHQRLTPHMDGVPHVTQYPIEAGQAFRYRFQVDHVGTNWWHSHTAHQRAFGLAGPLIVRQPPKLNPHVHLYDFDLTEHVIVIQDWVHNFDESVAENILINGVGRNMKKDSKTRPTLYAPFTVIRGGRYRFRVIFNGVSNCPISMSIDKHDLLVISSDGNDIEPVEVQKIMFHGAERYDFVLHANQIIANYWIRVKGYSFCEKNNLHQEAILHYTDSDTQELDTSSISYTYDAPGIMLNELGDDTAGDNAHSISLISLNAKDIEPSMTPDVTYYTSMAAVEMAEGFRFQMDDISFSMPKMSLLQTRNLGIGQFFCNISQQAALGFNCKQRHCKCPNVIQVPSQKNVEMVISSKSVTAHPVHLHGYTFRVVGMGVLGEERISQIEEIDQRTPLPRRGRGAPLKDSVQVPAFGYTIIRFYSDSPGYWMFHCHISTHSENGMAAVVRVGENVEMKMCPVSNCGLCSSVA</sequence>
<evidence type="ECO:0000256" key="1">
    <source>
        <dbReference type="ARBA" id="ARBA00010609"/>
    </source>
</evidence>
<evidence type="ECO:0000259" key="6">
    <source>
        <dbReference type="Pfam" id="PF00394"/>
    </source>
</evidence>
<dbReference type="Gene3D" id="2.60.40.420">
    <property type="entry name" value="Cupredoxins - blue copper proteins"/>
    <property type="match status" value="3"/>
</dbReference>
<dbReference type="SUPFAM" id="SSF49503">
    <property type="entry name" value="Cupredoxins"/>
    <property type="match status" value="3"/>
</dbReference>
<dbReference type="CDD" id="cd13884">
    <property type="entry name" value="CuRO_2_tcLCC_insect_like"/>
    <property type="match status" value="1"/>
</dbReference>
<evidence type="ECO:0000256" key="4">
    <source>
        <dbReference type="ARBA" id="ARBA00023008"/>
    </source>
</evidence>
<accession>A0A6J2U1U9</accession>
<dbReference type="CTD" id="326221"/>
<organism evidence="9 10">
    <name type="scientific">Drosophila lebanonensis</name>
    <name type="common">Fruit fly</name>
    <name type="synonym">Scaptodrosophila lebanonensis</name>
    <dbReference type="NCBI Taxonomy" id="7225"/>
    <lineage>
        <taxon>Eukaryota</taxon>
        <taxon>Metazoa</taxon>
        <taxon>Ecdysozoa</taxon>
        <taxon>Arthropoda</taxon>
        <taxon>Hexapoda</taxon>
        <taxon>Insecta</taxon>
        <taxon>Pterygota</taxon>
        <taxon>Neoptera</taxon>
        <taxon>Endopterygota</taxon>
        <taxon>Diptera</taxon>
        <taxon>Brachycera</taxon>
        <taxon>Muscomorpha</taxon>
        <taxon>Ephydroidea</taxon>
        <taxon>Drosophilidae</taxon>
        <taxon>Scaptodrosophila</taxon>
    </lineage>
</organism>
<evidence type="ECO:0000256" key="5">
    <source>
        <dbReference type="SAM" id="Phobius"/>
    </source>
</evidence>
<reference evidence="10" key="1">
    <citation type="submission" date="2025-08" db="UniProtKB">
        <authorList>
            <consortium name="RefSeq"/>
        </authorList>
    </citation>
    <scope>IDENTIFICATION</scope>
    <source>
        <strain evidence="10">11010-0011.00</strain>
        <tissue evidence="10">Whole body</tissue>
    </source>
</reference>
<keyword evidence="5" id="KW-1133">Transmembrane helix</keyword>
<dbReference type="AlphaFoldDB" id="A0A6J2U1U9"/>
<evidence type="ECO:0000313" key="9">
    <source>
        <dbReference type="Proteomes" id="UP000504634"/>
    </source>
</evidence>
<keyword evidence="3" id="KW-0560">Oxidoreductase</keyword>
<dbReference type="Pfam" id="PF07731">
    <property type="entry name" value="Cu-oxidase_2"/>
    <property type="match status" value="1"/>
</dbReference>
<evidence type="ECO:0000259" key="7">
    <source>
        <dbReference type="Pfam" id="PF07731"/>
    </source>
</evidence>
<dbReference type="InterPro" id="IPR002355">
    <property type="entry name" value="Cu_oxidase_Cu_BS"/>
</dbReference>
<gene>
    <name evidence="10" type="primary">LOC115629876</name>
</gene>
<comment type="similarity">
    <text evidence="1">Belongs to the multicopper oxidase family.</text>
</comment>
<name>A0A6J2U1U9_DROLE</name>
<dbReference type="Pfam" id="PF07732">
    <property type="entry name" value="Cu-oxidase_3"/>
    <property type="match status" value="1"/>
</dbReference>
<feature type="domain" description="Plastocyanin-like" evidence="8">
    <location>
        <begin position="147"/>
        <end position="258"/>
    </location>
</feature>
<dbReference type="GeneID" id="115629876"/>
<evidence type="ECO:0000256" key="2">
    <source>
        <dbReference type="ARBA" id="ARBA00022723"/>
    </source>
</evidence>
<keyword evidence="4" id="KW-0186">Copper</keyword>
<dbReference type="Pfam" id="PF00394">
    <property type="entry name" value="Cu-oxidase"/>
    <property type="match status" value="1"/>
</dbReference>
<proteinExistence type="inferred from homology"/>